<dbReference type="OrthoDB" id="2442898at2759"/>
<dbReference type="EMBL" id="PKPP01000773">
    <property type="protein sequence ID" value="PWA88850.1"/>
    <property type="molecule type" value="Genomic_DNA"/>
</dbReference>
<dbReference type="AlphaFoldDB" id="A0A2U1PSW8"/>
<proteinExistence type="predicted"/>
<evidence type="ECO:0000313" key="3">
    <source>
        <dbReference type="Proteomes" id="UP000245207"/>
    </source>
</evidence>
<name>A0A2U1PSW8_ARTAN</name>
<evidence type="ECO:0008006" key="4">
    <source>
        <dbReference type="Google" id="ProtNLM"/>
    </source>
</evidence>
<feature type="compositionally biased region" description="Low complexity" evidence="1">
    <location>
        <begin position="1"/>
        <end position="18"/>
    </location>
</feature>
<comment type="caution">
    <text evidence="2">The sequence shown here is derived from an EMBL/GenBank/DDBJ whole genome shotgun (WGS) entry which is preliminary data.</text>
</comment>
<gene>
    <name evidence="2" type="ORF">CTI12_AA117460</name>
</gene>
<accession>A0A2U1PSW8</accession>
<keyword evidence="3" id="KW-1185">Reference proteome</keyword>
<dbReference type="Proteomes" id="UP000245207">
    <property type="component" value="Unassembled WGS sequence"/>
</dbReference>
<organism evidence="2 3">
    <name type="scientific">Artemisia annua</name>
    <name type="common">Sweet wormwood</name>
    <dbReference type="NCBI Taxonomy" id="35608"/>
    <lineage>
        <taxon>Eukaryota</taxon>
        <taxon>Viridiplantae</taxon>
        <taxon>Streptophyta</taxon>
        <taxon>Embryophyta</taxon>
        <taxon>Tracheophyta</taxon>
        <taxon>Spermatophyta</taxon>
        <taxon>Magnoliopsida</taxon>
        <taxon>eudicotyledons</taxon>
        <taxon>Gunneridae</taxon>
        <taxon>Pentapetalae</taxon>
        <taxon>asterids</taxon>
        <taxon>campanulids</taxon>
        <taxon>Asterales</taxon>
        <taxon>Asteraceae</taxon>
        <taxon>Asteroideae</taxon>
        <taxon>Anthemideae</taxon>
        <taxon>Artemisiinae</taxon>
        <taxon>Artemisia</taxon>
    </lineage>
</organism>
<dbReference type="PANTHER" id="PTHR46951">
    <property type="entry name" value="BED-TYPE DOMAIN-CONTAINING PROTEIN"/>
    <property type="match status" value="1"/>
</dbReference>
<protein>
    <recommendedName>
        <fullName evidence="4">BED-type domain-containing protein</fullName>
    </recommendedName>
</protein>
<feature type="region of interest" description="Disordered" evidence="1">
    <location>
        <begin position="1"/>
        <end position="29"/>
    </location>
</feature>
<sequence length="88" mass="9850">MKKSSATSTPSSSSVPSANNRRMRSNAAGARTDVSWEYGVEVGYRKVKCRYCNEECIGGMFRFKHHLARTHQNVTACNNVPQEVKVKI</sequence>
<evidence type="ECO:0000313" key="2">
    <source>
        <dbReference type="EMBL" id="PWA88850.1"/>
    </source>
</evidence>
<reference evidence="2 3" key="1">
    <citation type="journal article" date="2018" name="Mol. Plant">
        <title>The genome of Artemisia annua provides insight into the evolution of Asteraceae family and artemisinin biosynthesis.</title>
        <authorList>
            <person name="Shen Q."/>
            <person name="Zhang L."/>
            <person name="Liao Z."/>
            <person name="Wang S."/>
            <person name="Yan T."/>
            <person name="Shi P."/>
            <person name="Liu M."/>
            <person name="Fu X."/>
            <person name="Pan Q."/>
            <person name="Wang Y."/>
            <person name="Lv Z."/>
            <person name="Lu X."/>
            <person name="Zhang F."/>
            <person name="Jiang W."/>
            <person name="Ma Y."/>
            <person name="Chen M."/>
            <person name="Hao X."/>
            <person name="Li L."/>
            <person name="Tang Y."/>
            <person name="Lv G."/>
            <person name="Zhou Y."/>
            <person name="Sun X."/>
            <person name="Brodelius P.E."/>
            <person name="Rose J.K.C."/>
            <person name="Tang K."/>
        </authorList>
    </citation>
    <scope>NUCLEOTIDE SEQUENCE [LARGE SCALE GENOMIC DNA]</scope>
    <source>
        <strain evidence="3">cv. Huhao1</strain>
        <tissue evidence="2">Leaf</tissue>
    </source>
</reference>
<dbReference type="PANTHER" id="PTHR46951:SF2">
    <property type="entry name" value="BED-TYPE DOMAIN-CONTAINING PROTEIN"/>
    <property type="match status" value="1"/>
</dbReference>
<evidence type="ECO:0000256" key="1">
    <source>
        <dbReference type="SAM" id="MobiDB-lite"/>
    </source>
</evidence>